<evidence type="ECO:0000313" key="3">
    <source>
        <dbReference type="Proteomes" id="UP000005438"/>
    </source>
</evidence>
<dbReference type="EMBL" id="CP003178">
    <property type="protein sequence ID" value="AEW00092.1"/>
    <property type="molecule type" value="Genomic_DNA"/>
</dbReference>
<organism evidence="2 3">
    <name type="scientific">Niastella koreensis (strain DSM 17620 / KACC 11465 / NBRC 106392 / GR20-10)</name>
    <dbReference type="NCBI Taxonomy" id="700598"/>
    <lineage>
        <taxon>Bacteria</taxon>
        <taxon>Pseudomonadati</taxon>
        <taxon>Bacteroidota</taxon>
        <taxon>Chitinophagia</taxon>
        <taxon>Chitinophagales</taxon>
        <taxon>Chitinophagaceae</taxon>
        <taxon>Niastella</taxon>
    </lineage>
</organism>
<proteinExistence type="predicted"/>
<accession>G8T767</accession>
<dbReference type="Proteomes" id="UP000005438">
    <property type="component" value="Chromosome"/>
</dbReference>
<dbReference type="HOGENOM" id="CLU_3101375_0_0_10"/>
<dbReference type="OrthoDB" id="9904106at2"/>
<protein>
    <submittedName>
        <fullName evidence="2">Uncharacterized protein</fullName>
    </submittedName>
</protein>
<gene>
    <name evidence="2" type="ordered locus">Niako_3798</name>
</gene>
<sequence length="51" mass="5410">MDKKMSFEEFVAKAESVNSTELMEMITGGVEGDCHPGDPTCKTGDTGDVLA</sequence>
<evidence type="ECO:0000256" key="1">
    <source>
        <dbReference type="SAM" id="MobiDB-lite"/>
    </source>
</evidence>
<reference evidence="2 3" key="1">
    <citation type="submission" date="2011-12" db="EMBL/GenBank/DDBJ databases">
        <title>The complete genome of Niastella koreensis GR20-10.</title>
        <authorList>
            <consortium name="US DOE Joint Genome Institute (JGI-PGF)"/>
            <person name="Lucas S."/>
            <person name="Han J."/>
            <person name="Lapidus A."/>
            <person name="Bruce D."/>
            <person name="Goodwin L."/>
            <person name="Pitluck S."/>
            <person name="Peters L."/>
            <person name="Kyrpides N."/>
            <person name="Mavromatis K."/>
            <person name="Ivanova N."/>
            <person name="Mikhailova N."/>
            <person name="Davenport K."/>
            <person name="Saunders E."/>
            <person name="Detter J.C."/>
            <person name="Tapia R."/>
            <person name="Han C."/>
            <person name="Land M."/>
            <person name="Hauser L."/>
            <person name="Markowitz V."/>
            <person name="Cheng J.-F."/>
            <person name="Hugenholtz P."/>
            <person name="Woyke T."/>
            <person name="Wu D."/>
            <person name="Tindall B."/>
            <person name="Pomrenke H."/>
            <person name="Brambilla E."/>
            <person name="Klenk H.-P."/>
            <person name="Eisen J.A."/>
        </authorList>
    </citation>
    <scope>NUCLEOTIDE SEQUENCE [LARGE SCALE GENOMIC DNA]</scope>
    <source>
        <strain evidence="3">DSM 17620 / KACC 11465 / NBRC 106392 / GR20-10</strain>
    </source>
</reference>
<dbReference type="AlphaFoldDB" id="G8T767"/>
<feature type="region of interest" description="Disordered" evidence="1">
    <location>
        <begin position="28"/>
        <end position="51"/>
    </location>
</feature>
<dbReference type="RefSeq" id="WP_014220005.1">
    <property type="nucleotide sequence ID" value="NC_016609.1"/>
</dbReference>
<dbReference type="KEGG" id="nko:Niako_3798"/>
<evidence type="ECO:0000313" key="2">
    <source>
        <dbReference type="EMBL" id="AEW00092.1"/>
    </source>
</evidence>
<dbReference type="STRING" id="700598.Niako_3798"/>
<name>G8T767_NIAKG</name>